<accession>A0A482W3M3</accession>
<name>A0A482W3M3_ASBVE</name>
<gene>
    <name evidence="2" type="ORF">BDFB_001059</name>
</gene>
<proteinExistence type="predicted"/>
<evidence type="ECO:0000313" key="2">
    <source>
        <dbReference type="EMBL" id="RZC39525.1"/>
    </source>
</evidence>
<organism evidence="2 3">
    <name type="scientific">Asbolus verrucosus</name>
    <name type="common">Desert ironclad beetle</name>
    <dbReference type="NCBI Taxonomy" id="1661398"/>
    <lineage>
        <taxon>Eukaryota</taxon>
        <taxon>Metazoa</taxon>
        <taxon>Ecdysozoa</taxon>
        <taxon>Arthropoda</taxon>
        <taxon>Hexapoda</taxon>
        <taxon>Insecta</taxon>
        <taxon>Pterygota</taxon>
        <taxon>Neoptera</taxon>
        <taxon>Endopterygota</taxon>
        <taxon>Coleoptera</taxon>
        <taxon>Polyphaga</taxon>
        <taxon>Cucujiformia</taxon>
        <taxon>Tenebrionidae</taxon>
        <taxon>Pimeliinae</taxon>
        <taxon>Asbolus</taxon>
    </lineage>
</organism>
<reference evidence="2 3" key="1">
    <citation type="submission" date="2017-03" db="EMBL/GenBank/DDBJ databases">
        <title>Genome of the blue death feigning beetle - Asbolus verrucosus.</title>
        <authorList>
            <person name="Rider S.D."/>
        </authorList>
    </citation>
    <scope>NUCLEOTIDE SEQUENCE [LARGE SCALE GENOMIC DNA]</scope>
    <source>
        <strain evidence="2">Butters</strain>
        <tissue evidence="2">Head and leg muscle</tissue>
    </source>
</reference>
<keyword evidence="1" id="KW-0472">Membrane</keyword>
<feature type="transmembrane region" description="Helical" evidence="1">
    <location>
        <begin position="15"/>
        <end position="34"/>
    </location>
</feature>
<evidence type="ECO:0000256" key="1">
    <source>
        <dbReference type="SAM" id="Phobius"/>
    </source>
</evidence>
<keyword evidence="3" id="KW-1185">Reference proteome</keyword>
<keyword evidence="1" id="KW-0812">Transmembrane</keyword>
<protein>
    <submittedName>
        <fullName evidence="2">Uncharacterized protein</fullName>
    </submittedName>
</protein>
<keyword evidence="1" id="KW-1133">Transmembrane helix</keyword>
<evidence type="ECO:0000313" key="3">
    <source>
        <dbReference type="Proteomes" id="UP000292052"/>
    </source>
</evidence>
<dbReference type="AlphaFoldDB" id="A0A482W3M3"/>
<dbReference type="Proteomes" id="UP000292052">
    <property type="component" value="Unassembled WGS sequence"/>
</dbReference>
<comment type="caution">
    <text evidence="2">The sequence shown here is derived from an EMBL/GenBank/DDBJ whole genome shotgun (WGS) entry which is preliminary data.</text>
</comment>
<dbReference type="OrthoDB" id="6626870at2759"/>
<sequence>MALTEPLLFLLKLGYSLRLRVPLFIMFLCFLFDIRMQLNVTVQRIEIPRTPPPGPDD</sequence>
<dbReference type="EMBL" id="QDEB01033654">
    <property type="protein sequence ID" value="RZC39525.1"/>
    <property type="molecule type" value="Genomic_DNA"/>
</dbReference>